<dbReference type="EMBL" id="CADCUJ010000014">
    <property type="protein sequence ID" value="CAA9333636.1"/>
    <property type="molecule type" value="Genomic_DNA"/>
</dbReference>
<dbReference type="AlphaFoldDB" id="A0A6J4LH69"/>
<dbReference type="Gene3D" id="3.40.50.10320">
    <property type="entry name" value="LmbE-like"/>
    <property type="match status" value="1"/>
</dbReference>
<proteinExistence type="predicted"/>
<dbReference type="SUPFAM" id="SSF102588">
    <property type="entry name" value="LmbE-like"/>
    <property type="match status" value="1"/>
</dbReference>
<reference evidence="2" key="1">
    <citation type="submission" date="2020-02" db="EMBL/GenBank/DDBJ databases">
        <authorList>
            <person name="Meier V. D."/>
        </authorList>
    </citation>
    <scope>NUCLEOTIDE SEQUENCE</scope>
    <source>
        <strain evidence="2">AVDCRST_MAG72</strain>
    </source>
</reference>
<sequence length="249" mass="27169">MSQVTEAPVRPILDQEVERILVVVAHPDDVDFGGAGTVASWTASGIDVSYCVITDGQAGGFDPGLDRADMPAIRRQEQRSAAEHVGVRDVRFLGYVDGELSVSRELVRDLARVMRQVRPQRVLVQSPERNWGFLAPSHPDHLAGGEAATQALYPASGNPFAFTELLDDEGLEPWSAREVWLMEHPSSNHAVDVTESIDAKLAALGCHESQHRDPQQIATLLREQLADNAARHGMAPGRLAEVFAVYPLP</sequence>
<dbReference type="GO" id="GO:0016137">
    <property type="term" value="P:glycoside metabolic process"/>
    <property type="evidence" value="ECO:0007669"/>
    <property type="project" value="UniProtKB-ARBA"/>
</dbReference>
<dbReference type="Pfam" id="PF02585">
    <property type="entry name" value="PIG-L"/>
    <property type="match status" value="1"/>
</dbReference>
<keyword evidence="1" id="KW-0862">Zinc</keyword>
<dbReference type="PANTHER" id="PTHR12993:SF28">
    <property type="entry name" value="LMBE FAMILY PROTEIN"/>
    <property type="match status" value="1"/>
</dbReference>
<name>A0A6J4LH69_9ACTN</name>
<dbReference type="InterPro" id="IPR024078">
    <property type="entry name" value="LmbE-like_dom_sf"/>
</dbReference>
<gene>
    <name evidence="2" type="ORF">AVDCRST_MAG72-264</name>
</gene>
<organism evidence="2">
    <name type="scientific">uncultured Nocardioidaceae bacterium</name>
    <dbReference type="NCBI Taxonomy" id="253824"/>
    <lineage>
        <taxon>Bacteria</taxon>
        <taxon>Bacillati</taxon>
        <taxon>Actinomycetota</taxon>
        <taxon>Actinomycetes</taxon>
        <taxon>Propionibacteriales</taxon>
        <taxon>Nocardioidaceae</taxon>
        <taxon>environmental samples</taxon>
    </lineage>
</organism>
<dbReference type="PANTHER" id="PTHR12993">
    <property type="entry name" value="N-ACETYLGLUCOSAMINYL-PHOSPHATIDYLINOSITOL DE-N-ACETYLASE-RELATED"/>
    <property type="match status" value="1"/>
</dbReference>
<protein>
    <submittedName>
        <fullName evidence="2">LmbE family protein</fullName>
    </submittedName>
</protein>
<dbReference type="GO" id="GO:0016811">
    <property type="term" value="F:hydrolase activity, acting on carbon-nitrogen (but not peptide) bonds, in linear amides"/>
    <property type="evidence" value="ECO:0007669"/>
    <property type="project" value="TreeGrafter"/>
</dbReference>
<accession>A0A6J4LH69</accession>
<dbReference type="InterPro" id="IPR003737">
    <property type="entry name" value="GlcNAc_PI_deacetylase-related"/>
</dbReference>
<evidence type="ECO:0000313" key="2">
    <source>
        <dbReference type="EMBL" id="CAA9333636.1"/>
    </source>
</evidence>
<evidence type="ECO:0000256" key="1">
    <source>
        <dbReference type="ARBA" id="ARBA00022833"/>
    </source>
</evidence>